<evidence type="ECO:0000313" key="3">
    <source>
        <dbReference type="Proteomes" id="UP000298138"/>
    </source>
</evidence>
<evidence type="ECO:0000313" key="2">
    <source>
        <dbReference type="EMBL" id="TGZ76543.1"/>
    </source>
</evidence>
<dbReference type="EMBL" id="ML220174">
    <property type="protein sequence ID" value="TGZ76543.1"/>
    <property type="molecule type" value="Genomic_DNA"/>
</dbReference>
<feature type="region of interest" description="Disordered" evidence="1">
    <location>
        <begin position="1"/>
        <end position="65"/>
    </location>
</feature>
<evidence type="ECO:0000256" key="1">
    <source>
        <dbReference type="SAM" id="MobiDB-lite"/>
    </source>
</evidence>
<reference evidence="2 3" key="1">
    <citation type="submission" date="2019-04" db="EMBL/GenBank/DDBJ databases">
        <title>Comparative genomics and transcriptomics to analyze fruiting body development in filamentous ascomycetes.</title>
        <authorList>
            <consortium name="DOE Joint Genome Institute"/>
            <person name="Lutkenhaus R."/>
            <person name="Traeger S."/>
            <person name="Breuer J."/>
            <person name="Kuo A."/>
            <person name="Lipzen A."/>
            <person name="Pangilinan J."/>
            <person name="Dilworth D."/>
            <person name="Sandor L."/>
            <person name="Poggeler S."/>
            <person name="Barry K."/>
            <person name="Grigoriev I.V."/>
            <person name="Nowrousian M."/>
        </authorList>
    </citation>
    <scope>NUCLEOTIDE SEQUENCE [LARGE SCALE GENOMIC DNA]</scope>
    <source>
        <strain evidence="2 3">CBS 389.68</strain>
    </source>
</reference>
<name>A0A4S2MID0_9PEZI</name>
<dbReference type="AlphaFoldDB" id="A0A4S2MID0"/>
<sequence>MFPSGYRPHQPLASNPTYTSSTAASISLTHTRSHRDGASANSTSPQSAPPPPPPPPQAAPSPLGTVPVPVCASFPRFIPLQIISRGEIPLLPLFLRTPRAPSPIRSIKPKITRDIVGLTGFVRSWEWGYAIEAGRCRPGRWVGARVDVTSVPVPVRAGEI</sequence>
<dbReference type="Proteomes" id="UP000298138">
    <property type="component" value="Unassembled WGS sequence"/>
</dbReference>
<dbReference type="InParanoid" id="A0A4S2MID0"/>
<gene>
    <name evidence="2" type="ORF">EX30DRAFT_344810</name>
</gene>
<proteinExistence type="predicted"/>
<organism evidence="2 3">
    <name type="scientific">Ascodesmis nigricans</name>
    <dbReference type="NCBI Taxonomy" id="341454"/>
    <lineage>
        <taxon>Eukaryota</taxon>
        <taxon>Fungi</taxon>
        <taxon>Dikarya</taxon>
        <taxon>Ascomycota</taxon>
        <taxon>Pezizomycotina</taxon>
        <taxon>Pezizomycetes</taxon>
        <taxon>Pezizales</taxon>
        <taxon>Ascodesmidaceae</taxon>
        <taxon>Ascodesmis</taxon>
    </lineage>
</organism>
<keyword evidence="3" id="KW-1185">Reference proteome</keyword>
<feature type="compositionally biased region" description="Polar residues" evidence="1">
    <location>
        <begin position="12"/>
        <end position="30"/>
    </location>
</feature>
<accession>A0A4S2MID0</accession>
<feature type="compositionally biased region" description="Pro residues" evidence="1">
    <location>
        <begin position="47"/>
        <end position="59"/>
    </location>
</feature>
<protein>
    <submittedName>
        <fullName evidence="2">Uncharacterized protein</fullName>
    </submittedName>
</protein>